<dbReference type="OrthoDB" id="9774907at2"/>
<accession>A0A344PNK1</accession>
<dbReference type="PROSITE" id="PS01331">
    <property type="entry name" value="THYMIDYLATE_KINASE"/>
    <property type="match status" value="1"/>
</dbReference>
<keyword evidence="6 11" id="KW-0547">Nucleotide-binding</keyword>
<dbReference type="NCBIfam" id="TIGR00041">
    <property type="entry name" value="DTMP_kinase"/>
    <property type="match status" value="1"/>
</dbReference>
<gene>
    <name evidence="11 13" type="primary">tmk</name>
    <name evidence="13" type="ORF">DRW48_00235</name>
</gene>
<dbReference type="HAMAP" id="MF_00165">
    <property type="entry name" value="Thymidylate_kinase"/>
    <property type="match status" value="1"/>
</dbReference>
<dbReference type="EC" id="2.7.4.9" evidence="2 11"/>
<evidence type="ECO:0000256" key="1">
    <source>
        <dbReference type="ARBA" id="ARBA00009776"/>
    </source>
</evidence>
<dbReference type="InterPro" id="IPR018095">
    <property type="entry name" value="Thymidylate_kin_CS"/>
</dbReference>
<evidence type="ECO:0000256" key="6">
    <source>
        <dbReference type="ARBA" id="ARBA00022741"/>
    </source>
</evidence>
<comment type="catalytic activity">
    <reaction evidence="10 11">
        <text>dTMP + ATP = dTDP + ADP</text>
        <dbReference type="Rhea" id="RHEA:13517"/>
        <dbReference type="ChEBI" id="CHEBI:30616"/>
        <dbReference type="ChEBI" id="CHEBI:58369"/>
        <dbReference type="ChEBI" id="CHEBI:63528"/>
        <dbReference type="ChEBI" id="CHEBI:456216"/>
        <dbReference type="EC" id="2.7.4.9"/>
    </reaction>
</comment>
<dbReference type="PANTHER" id="PTHR10344">
    <property type="entry name" value="THYMIDYLATE KINASE"/>
    <property type="match status" value="1"/>
</dbReference>
<keyword evidence="14" id="KW-1185">Reference proteome</keyword>
<dbReference type="GO" id="GO:0006233">
    <property type="term" value="P:dTDP biosynthetic process"/>
    <property type="evidence" value="ECO:0007669"/>
    <property type="project" value="InterPro"/>
</dbReference>
<keyword evidence="7 11" id="KW-0418">Kinase</keyword>
<organism evidence="13 14">
    <name type="scientific">Paracoccus suum</name>
    <dbReference type="NCBI Taxonomy" id="2259340"/>
    <lineage>
        <taxon>Bacteria</taxon>
        <taxon>Pseudomonadati</taxon>
        <taxon>Pseudomonadota</taxon>
        <taxon>Alphaproteobacteria</taxon>
        <taxon>Rhodobacterales</taxon>
        <taxon>Paracoccaceae</taxon>
        <taxon>Paracoccus</taxon>
    </lineage>
</organism>
<comment type="similarity">
    <text evidence="1 11">Belongs to the thymidylate kinase family.</text>
</comment>
<evidence type="ECO:0000256" key="8">
    <source>
        <dbReference type="ARBA" id="ARBA00022840"/>
    </source>
</evidence>
<keyword evidence="4 11" id="KW-0808">Transferase</keyword>
<evidence type="ECO:0000256" key="2">
    <source>
        <dbReference type="ARBA" id="ARBA00012980"/>
    </source>
</evidence>
<keyword evidence="8 11" id="KW-0067">ATP-binding</keyword>
<dbReference type="InterPro" id="IPR018094">
    <property type="entry name" value="Thymidylate_kinase"/>
</dbReference>
<evidence type="ECO:0000256" key="9">
    <source>
        <dbReference type="ARBA" id="ARBA00029962"/>
    </source>
</evidence>
<dbReference type="EMBL" id="CP030918">
    <property type="protein sequence ID" value="AXC50956.1"/>
    <property type="molecule type" value="Genomic_DNA"/>
</dbReference>
<evidence type="ECO:0000256" key="5">
    <source>
        <dbReference type="ARBA" id="ARBA00022727"/>
    </source>
</evidence>
<evidence type="ECO:0000256" key="7">
    <source>
        <dbReference type="ARBA" id="ARBA00022777"/>
    </source>
</evidence>
<feature type="binding site" evidence="11">
    <location>
        <begin position="16"/>
        <end position="23"/>
    </location>
    <ligand>
        <name>ATP</name>
        <dbReference type="ChEBI" id="CHEBI:30616"/>
    </ligand>
</feature>
<dbReference type="SUPFAM" id="SSF52540">
    <property type="entry name" value="P-loop containing nucleoside triphosphate hydrolases"/>
    <property type="match status" value="1"/>
</dbReference>
<evidence type="ECO:0000256" key="10">
    <source>
        <dbReference type="ARBA" id="ARBA00048743"/>
    </source>
</evidence>
<dbReference type="InterPro" id="IPR027417">
    <property type="entry name" value="P-loop_NTPase"/>
</dbReference>
<evidence type="ECO:0000259" key="12">
    <source>
        <dbReference type="Pfam" id="PF02223"/>
    </source>
</evidence>
<evidence type="ECO:0000256" key="11">
    <source>
        <dbReference type="HAMAP-Rule" id="MF_00165"/>
    </source>
</evidence>
<dbReference type="Pfam" id="PF02223">
    <property type="entry name" value="Thymidylate_kin"/>
    <property type="match status" value="1"/>
</dbReference>
<dbReference type="PANTHER" id="PTHR10344:SF4">
    <property type="entry name" value="UMP-CMP KINASE 2, MITOCHONDRIAL"/>
    <property type="match status" value="1"/>
</dbReference>
<dbReference type="GO" id="GO:0006235">
    <property type="term" value="P:dTTP biosynthetic process"/>
    <property type="evidence" value="ECO:0007669"/>
    <property type="project" value="UniProtKB-UniRule"/>
</dbReference>
<reference evidence="14" key="1">
    <citation type="submission" date="2018-07" db="EMBL/GenBank/DDBJ databases">
        <title>Genome sequencing of Paracoccus sp. SC2-6.</title>
        <authorList>
            <person name="Heo J."/>
            <person name="Kim S.-J."/>
            <person name="Kwon S.-W."/>
        </authorList>
    </citation>
    <scope>NUCLEOTIDE SEQUENCE [LARGE SCALE GENOMIC DNA]</scope>
    <source>
        <strain evidence="14">SC2-6</strain>
    </source>
</reference>
<dbReference type="AlphaFoldDB" id="A0A344PNK1"/>
<dbReference type="GO" id="GO:0005829">
    <property type="term" value="C:cytosol"/>
    <property type="evidence" value="ECO:0007669"/>
    <property type="project" value="TreeGrafter"/>
</dbReference>
<evidence type="ECO:0000313" key="13">
    <source>
        <dbReference type="EMBL" id="AXC50956.1"/>
    </source>
</evidence>
<dbReference type="GO" id="GO:0006227">
    <property type="term" value="P:dUDP biosynthetic process"/>
    <property type="evidence" value="ECO:0007669"/>
    <property type="project" value="TreeGrafter"/>
</dbReference>
<sequence>MPRRTPPGGFFISFEGIDGCGKSTQARVLADTLRGEGREVTLTREPGGSPGAEEIRQLLVAGRGDRWSPHTDLLLFNAARRDHLERTIVPALQAGHVVISDRFVDSTRVYQGLSGNLPAEVVDGLHELMIGIEPDRTFVIDLDPALSLGRTGLRAAAAAAGLAAQAAIAGDAPLAVAAAAAAQTHAADENRFEGLGLSFQQRLRQGFHDLAARYPDRIRLIDGAGEPATVAARVRAAL</sequence>
<comment type="function">
    <text evidence="11">Phosphorylation of dTMP to form dTDP in both de novo and salvage pathways of dTTP synthesis.</text>
</comment>
<evidence type="ECO:0000313" key="14">
    <source>
        <dbReference type="Proteomes" id="UP000252023"/>
    </source>
</evidence>
<dbReference type="Proteomes" id="UP000252023">
    <property type="component" value="Chromosome"/>
</dbReference>
<keyword evidence="5 11" id="KW-0545">Nucleotide biosynthesis</keyword>
<protein>
    <recommendedName>
        <fullName evidence="3 11">Thymidylate kinase</fullName>
        <ecNumber evidence="2 11">2.7.4.9</ecNumber>
    </recommendedName>
    <alternativeName>
        <fullName evidence="9 11">dTMP kinase</fullName>
    </alternativeName>
</protein>
<dbReference type="GO" id="GO:0004798">
    <property type="term" value="F:dTMP kinase activity"/>
    <property type="evidence" value="ECO:0007669"/>
    <property type="project" value="UniProtKB-UniRule"/>
</dbReference>
<feature type="domain" description="Thymidylate kinase-like" evidence="12">
    <location>
        <begin position="14"/>
        <end position="155"/>
    </location>
</feature>
<evidence type="ECO:0000256" key="3">
    <source>
        <dbReference type="ARBA" id="ARBA00017144"/>
    </source>
</evidence>
<dbReference type="InterPro" id="IPR039430">
    <property type="entry name" value="Thymidylate_kin-like_dom"/>
</dbReference>
<dbReference type="CDD" id="cd01672">
    <property type="entry name" value="TMPK"/>
    <property type="match status" value="1"/>
</dbReference>
<dbReference type="KEGG" id="pars:DRW48_00235"/>
<evidence type="ECO:0000256" key="4">
    <source>
        <dbReference type="ARBA" id="ARBA00022679"/>
    </source>
</evidence>
<dbReference type="GO" id="GO:0005524">
    <property type="term" value="F:ATP binding"/>
    <property type="evidence" value="ECO:0007669"/>
    <property type="project" value="UniProtKB-UniRule"/>
</dbReference>
<proteinExistence type="inferred from homology"/>
<dbReference type="Gene3D" id="3.40.50.300">
    <property type="entry name" value="P-loop containing nucleotide triphosphate hydrolases"/>
    <property type="match status" value="1"/>
</dbReference>
<name>A0A344PNK1_9RHOB</name>